<dbReference type="GO" id="GO:0009288">
    <property type="term" value="C:bacterial-type flagellum"/>
    <property type="evidence" value="ECO:0007669"/>
    <property type="project" value="UniProtKB-SubCell"/>
</dbReference>
<accession>A0A517PGP3</accession>
<dbReference type="PANTHER" id="PTHR42792:SF2">
    <property type="entry name" value="FLAGELLIN"/>
    <property type="match status" value="1"/>
</dbReference>
<dbReference type="SUPFAM" id="SSF64518">
    <property type="entry name" value="Phase 1 flagellin"/>
    <property type="match status" value="2"/>
</dbReference>
<comment type="similarity">
    <text evidence="1 3">Belongs to the bacterial flagellin family.</text>
</comment>
<reference evidence="6 7" key="1">
    <citation type="submission" date="2019-02" db="EMBL/GenBank/DDBJ databases">
        <title>Deep-cultivation of Planctomycetes and their phenomic and genomic characterization uncovers novel biology.</title>
        <authorList>
            <person name="Wiegand S."/>
            <person name="Jogler M."/>
            <person name="Boedeker C."/>
            <person name="Pinto D."/>
            <person name="Vollmers J."/>
            <person name="Rivas-Marin E."/>
            <person name="Kohn T."/>
            <person name="Peeters S.H."/>
            <person name="Heuer A."/>
            <person name="Rast P."/>
            <person name="Oberbeckmann S."/>
            <person name="Bunk B."/>
            <person name="Jeske O."/>
            <person name="Meyerdierks A."/>
            <person name="Storesund J.E."/>
            <person name="Kallscheuer N."/>
            <person name="Luecker S."/>
            <person name="Lage O.M."/>
            <person name="Pohl T."/>
            <person name="Merkel B.J."/>
            <person name="Hornburger P."/>
            <person name="Mueller R.-W."/>
            <person name="Bruemmer F."/>
            <person name="Labrenz M."/>
            <person name="Spormann A.M."/>
            <person name="Op den Camp H."/>
            <person name="Overmann J."/>
            <person name="Amann R."/>
            <person name="Jetten M.S.M."/>
            <person name="Mascher T."/>
            <person name="Medema M.H."/>
            <person name="Devos D.P."/>
            <person name="Kaster A.-K."/>
            <person name="Ovreas L."/>
            <person name="Rohde M."/>
            <person name="Galperin M.Y."/>
            <person name="Jogler C."/>
        </authorList>
    </citation>
    <scope>NUCLEOTIDE SEQUENCE [LARGE SCALE GENOMIC DNA]</scope>
    <source>
        <strain evidence="6 7">HG66A1</strain>
    </source>
</reference>
<gene>
    <name evidence="6" type="primary">flaB</name>
    <name evidence="6" type="ORF">HG66A1_02900</name>
</gene>
<dbReference type="GO" id="GO:0005576">
    <property type="term" value="C:extracellular region"/>
    <property type="evidence" value="ECO:0007669"/>
    <property type="project" value="UniProtKB-SubCell"/>
</dbReference>
<comment type="function">
    <text evidence="3">Flagellin is the subunit protein which polymerizes to form the filaments of bacterial flagella.</text>
</comment>
<dbReference type="InterPro" id="IPR046358">
    <property type="entry name" value="Flagellin_C"/>
</dbReference>
<organism evidence="6 7">
    <name type="scientific">Gimesia chilikensis</name>
    <dbReference type="NCBI Taxonomy" id="2605989"/>
    <lineage>
        <taxon>Bacteria</taxon>
        <taxon>Pseudomonadati</taxon>
        <taxon>Planctomycetota</taxon>
        <taxon>Planctomycetia</taxon>
        <taxon>Planctomycetales</taxon>
        <taxon>Planctomycetaceae</taxon>
        <taxon>Gimesia</taxon>
    </lineage>
</organism>
<sequence length="603" mass="61528">MTRINTNVAALRGLRSLNKSTNLLDTSLTRLSTGLKINSGKDNPSGLIASETLRSQVSAIEQSIKNSNRASNVIATADSALGEVTNLLNQVRGLVQEGLNKGALSQDEIEANQLQIDTALSAINRISANTSFAGDKLIDGSKAFRTQASATDAAKLSDYQVNEAVFGTSSTITLDATVVTAATQASLDYSAVDGGLASATTIEVGGKSGSQVLFLGASSSLDNVRDAVNGVSDITGVTATKTNKVASNLSFNNANATNSGLTFTDARTSDSVLGDTGQNIRVQFVDPSSNSAAANITFNNTNTDITIVVSLATNGTGTITSNATSIKSLLDGNADANALISTAAEGDGSGVVEVEAAAALSGGTNAYLTFSADNYGADEFVDVNVLNGTFDTVDNITDGNALKRAIGSDIVTRINGQVAQGSGLTANIRSQQLDASFSFTAAANVADNTASLTITGGGSLFQIGQDVSAAGQIGIGIEAVNTARLGGVSGKLFEIGSGGGKSLLDVGPSVPGSDLVNIIEESINRVSTLRGRLGAVQKNVIETNVSSLGVALENISEARSQIVDTDFAVETANMTKAQILNQAGISVLSIANQNPQQVLSLLR</sequence>
<dbReference type="PRINTS" id="PR00207">
    <property type="entry name" value="FLAGELLIN"/>
</dbReference>
<dbReference type="RefSeq" id="WP_145180145.1">
    <property type="nucleotide sequence ID" value="NZ_CP036266.1"/>
</dbReference>
<keyword evidence="7" id="KW-1185">Reference proteome</keyword>
<feature type="domain" description="Flagellin C-terminal" evidence="5">
    <location>
        <begin position="517"/>
        <end position="602"/>
    </location>
</feature>
<keyword evidence="6" id="KW-0969">Cilium</keyword>
<dbReference type="InterPro" id="IPR001029">
    <property type="entry name" value="Flagellin_N"/>
</dbReference>
<comment type="subcellular location">
    <subcellularLocation>
        <location evidence="3">Secreted</location>
    </subcellularLocation>
    <subcellularLocation>
        <location evidence="3">Bacterial flagellum</location>
    </subcellularLocation>
</comment>
<evidence type="ECO:0000256" key="2">
    <source>
        <dbReference type="ARBA" id="ARBA00023143"/>
    </source>
</evidence>
<keyword evidence="2 3" id="KW-0975">Bacterial flagellum</keyword>
<dbReference type="Gene3D" id="1.20.1330.10">
    <property type="entry name" value="f41 fragment of flagellin, N-terminal domain"/>
    <property type="match status" value="2"/>
</dbReference>
<evidence type="ECO:0000256" key="3">
    <source>
        <dbReference type="RuleBase" id="RU362073"/>
    </source>
</evidence>
<dbReference type="EMBL" id="CP036266">
    <property type="protein sequence ID" value="QDT18529.1"/>
    <property type="molecule type" value="Genomic_DNA"/>
</dbReference>
<dbReference type="InterPro" id="IPR001492">
    <property type="entry name" value="Flagellin"/>
</dbReference>
<dbReference type="PANTHER" id="PTHR42792">
    <property type="entry name" value="FLAGELLIN"/>
    <property type="match status" value="1"/>
</dbReference>
<keyword evidence="6" id="KW-0282">Flagellum</keyword>
<dbReference type="Pfam" id="PF00700">
    <property type="entry name" value="Flagellin_C"/>
    <property type="match status" value="1"/>
</dbReference>
<evidence type="ECO:0000259" key="4">
    <source>
        <dbReference type="Pfam" id="PF00669"/>
    </source>
</evidence>
<keyword evidence="3" id="KW-0964">Secreted</keyword>
<dbReference type="Proteomes" id="UP000320421">
    <property type="component" value="Chromosome"/>
</dbReference>
<evidence type="ECO:0000259" key="5">
    <source>
        <dbReference type="Pfam" id="PF00700"/>
    </source>
</evidence>
<proteinExistence type="inferred from homology"/>
<dbReference type="GO" id="GO:0005198">
    <property type="term" value="F:structural molecule activity"/>
    <property type="evidence" value="ECO:0007669"/>
    <property type="project" value="UniProtKB-UniRule"/>
</dbReference>
<evidence type="ECO:0000313" key="7">
    <source>
        <dbReference type="Proteomes" id="UP000320421"/>
    </source>
</evidence>
<evidence type="ECO:0000313" key="6">
    <source>
        <dbReference type="EMBL" id="QDT18529.1"/>
    </source>
</evidence>
<evidence type="ECO:0000256" key="1">
    <source>
        <dbReference type="ARBA" id="ARBA00005709"/>
    </source>
</evidence>
<dbReference type="Pfam" id="PF00669">
    <property type="entry name" value="Flagellin_N"/>
    <property type="match status" value="1"/>
</dbReference>
<dbReference type="OrthoDB" id="9796789at2"/>
<feature type="domain" description="Flagellin N-terminal" evidence="4">
    <location>
        <begin position="4"/>
        <end position="142"/>
    </location>
</feature>
<protein>
    <recommendedName>
        <fullName evidence="3">Flagellin</fullName>
    </recommendedName>
</protein>
<dbReference type="AlphaFoldDB" id="A0A517PGP3"/>
<name>A0A517PGP3_9PLAN</name>
<keyword evidence="6" id="KW-0966">Cell projection</keyword>